<gene>
    <name evidence="12" type="ORF">RCL2_002141400</name>
    <name evidence="11" type="ORF">RclHR1_05840007</name>
</gene>
<keyword evidence="3" id="KW-0813">Transport</keyword>
<keyword evidence="13" id="KW-1185">Reference proteome</keyword>
<dbReference type="GO" id="GO:0006605">
    <property type="term" value="P:protein targeting"/>
    <property type="evidence" value="ECO:0007669"/>
    <property type="project" value="InterPro"/>
</dbReference>
<dbReference type="SUPFAM" id="SSF103456">
    <property type="entry name" value="Preprotein translocase SecE subunit"/>
    <property type="match status" value="1"/>
</dbReference>
<reference evidence="12" key="2">
    <citation type="submission" date="2019-10" db="EMBL/GenBank/DDBJ databases">
        <title>Conservation and host-specific expression of non-tandemly repeated heterogenous ribosome RNA gene in arbuscular mycorrhizal fungi.</title>
        <authorList>
            <person name="Maeda T."/>
            <person name="Kobayashi Y."/>
            <person name="Nakagawa T."/>
            <person name="Ezawa T."/>
            <person name="Yamaguchi K."/>
            <person name="Bino T."/>
            <person name="Nishimoto Y."/>
            <person name="Shigenobu S."/>
            <person name="Kawaguchi M."/>
        </authorList>
    </citation>
    <scope>NUCLEOTIDE SEQUENCE</scope>
    <source>
        <strain evidence="12">HR1</strain>
    </source>
</reference>
<feature type="transmembrane region" description="Helical" evidence="10">
    <location>
        <begin position="40"/>
        <end position="62"/>
    </location>
</feature>
<keyword evidence="8" id="KW-0811">Translocation</keyword>
<evidence type="ECO:0000256" key="3">
    <source>
        <dbReference type="ARBA" id="ARBA00022448"/>
    </source>
</evidence>
<evidence type="ECO:0000256" key="1">
    <source>
        <dbReference type="ARBA" id="ARBA00004389"/>
    </source>
</evidence>
<dbReference type="OrthoDB" id="2401875at2759"/>
<accession>A0A2Z6RPI1</accession>
<dbReference type="Gene3D" id="1.20.5.820">
    <property type="entry name" value="Preprotein translocase SecE subunit"/>
    <property type="match status" value="1"/>
</dbReference>
<comment type="caution">
    <text evidence="11">The sequence shown here is derived from an EMBL/GenBank/DDBJ whole genome shotgun (WGS) entry which is preliminary data.</text>
</comment>
<keyword evidence="4 10" id="KW-0812">Transmembrane</keyword>
<dbReference type="EMBL" id="BEXD01003964">
    <property type="protein sequence ID" value="GBC04746.1"/>
    <property type="molecule type" value="Genomic_DNA"/>
</dbReference>
<dbReference type="InterPro" id="IPR023391">
    <property type="entry name" value="Prot_translocase_SecE_dom_sf"/>
</dbReference>
<reference evidence="11 13" key="1">
    <citation type="submission" date="2017-11" db="EMBL/GenBank/DDBJ databases">
        <title>The genome of Rhizophagus clarus HR1 reveals common genetic basis of auxotrophy among arbuscular mycorrhizal fungi.</title>
        <authorList>
            <person name="Kobayashi Y."/>
        </authorList>
    </citation>
    <scope>NUCLEOTIDE SEQUENCE [LARGE SCALE GENOMIC DNA]</scope>
    <source>
        <strain evidence="11 13">HR1</strain>
    </source>
</reference>
<sequence>MSEQIKEFIEMPKQFMKEGSLFVNRCTKPDRKEFIKISQAVAMGFFVMGFIGFFVKLIHIPINNILVGGA</sequence>
<evidence type="ECO:0000256" key="8">
    <source>
        <dbReference type="ARBA" id="ARBA00023010"/>
    </source>
</evidence>
<dbReference type="GO" id="GO:0008320">
    <property type="term" value="F:protein transmembrane transporter activity"/>
    <property type="evidence" value="ECO:0007669"/>
    <property type="project" value="InterPro"/>
</dbReference>
<evidence type="ECO:0000313" key="12">
    <source>
        <dbReference type="EMBL" id="GES94701.1"/>
    </source>
</evidence>
<evidence type="ECO:0000256" key="10">
    <source>
        <dbReference type="SAM" id="Phobius"/>
    </source>
</evidence>
<organism evidence="11 13">
    <name type="scientific">Rhizophagus clarus</name>
    <dbReference type="NCBI Taxonomy" id="94130"/>
    <lineage>
        <taxon>Eukaryota</taxon>
        <taxon>Fungi</taxon>
        <taxon>Fungi incertae sedis</taxon>
        <taxon>Mucoromycota</taxon>
        <taxon>Glomeromycotina</taxon>
        <taxon>Glomeromycetes</taxon>
        <taxon>Glomerales</taxon>
        <taxon>Glomeraceae</taxon>
        <taxon>Rhizophagus</taxon>
    </lineage>
</organism>
<dbReference type="EMBL" id="BLAL01000238">
    <property type="protein sequence ID" value="GES94701.1"/>
    <property type="molecule type" value="Genomic_DNA"/>
</dbReference>
<dbReference type="PANTHER" id="PTHR12309">
    <property type="entry name" value="SEC61 GAMMA SUBUNIT"/>
    <property type="match status" value="1"/>
</dbReference>
<dbReference type="NCBIfam" id="TIGR00327">
    <property type="entry name" value="secE_euk_arch"/>
    <property type="match status" value="1"/>
</dbReference>
<name>A0A2Z6RPI1_9GLOM</name>
<dbReference type="GO" id="GO:0005789">
    <property type="term" value="C:endoplasmic reticulum membrane"/>
    <property type="evidence" value="ECO:0007669"/>
    <property type="project" value="UniProtKB-SubCell"/>
</dbReference>
<evidence type="ECO:0000256" key="2">
    <source>
        <dbReference type="ARBA" id="ARBA00008274"/>
    </source>
</evidence>
<dbReference type="Pfam" id="PF00584">
    <property type="entry name" value="SecE"/>
    <property type="match status" value="1"/>
</dbReference>
<dbReference type="AlphaFoldDB" id="A0A2Z6RPI1"/>
<dbReference type="InterPro" id="IPR008158">
    <property type="entry name" value="Translocase_Sec61-g"/>
</dbReference>
<dbReference type="GO" id="GO:0006886">
    <property type="term" value="P:intracellular protein transport"/>
    <property type="evidence" value="ECO:0007669"/>
    <property type="project" value="InterPro"/>
</dbReference>
<evidence type="ECO:0000256" key="4">
    <source>
        <dbReference type="ARBA" id="ARBA00022692"/>
    </source>
</evidence>
<keyword evidence="7 10" id="KW-1133">Transmembrane helix</keyword>
<dbReference type="FunFam" id="1.20.5.820:FF:000001">
    <property type="entry name" value="Transport protein Sec61 subunit gamma"/>
    <property type="match status" value="1"/>
</dbReference>
<dbReference type="HAMAP" id="MF_00422">
    <property type="entry name" value="SecE"/>
    <property type="match status" value="1"/>
</dbReference>
<dbReference type="STRING" id="94130.A0A2Z6RPI1"/>
<evidence type="ECO:0000256" key="5">
    <source>
        <dbReference type="ARBA" id="ARBA00022824"/>
    </source>
</evidence>
<keyword evidence="5" id="KW-0256">Endoplasmic reticulum</keyword>
<evidence type="ECO:0000256" key="7">
    <source>
        <dbReference type="ARBA" id="ARBA00022989"/>
    </source>
</evidence>
<dbReference type="Proteomes" id="UP000247702">
    <property type="component" value="Unassembled WGS sequence"/>
</dbReference>
<comment type="similarity">
    <text evidence="2">Belongs to the SecE/SEC61-gamma family.</text>
</comment>
<evidence type="ECO:0000313" key="11">
    <source>
        <dbReference type="EMBL" id="GBC04746.1"/>
    </source>
</evidence>
<evidence type="ECO:0000256" key="6">
    <source>
        <dbReference type="ARBA" id="ARBA00022927"/>
    </source>
</evidence>
<dbReference type="InterPro" id="IPR001901">
    <property type="entry name" value="Translocase_SecE/Sec61-g"/>
</dbReference>
<protein>
    <submittedName>
        <fullName evidence="12">SecE/sec61-gamma protein</fullName>
    </submittedName>
</protein>
<keyword evidence="6" id="KW-0653">Protein transport</keyword>
<evidence type="ECO:0000256" key="9">
    <source>
        <dbReference type="ARBA" id="ARBA00023136"/>
    </source>
</evidence>
<proteinExistence type="inferred from homology"/>
<comment type="subcellular location">
    <subcellularLocation>
        <location evidence="1">Endoplasmic reticulum membrane</location>
        <topology evidence="1">Single-pass membrane protein</topology>
    </subcellularLocation>
</comment>
<evidence type="ECO:0000313" key="13">
    <source>
        <dbReference type="Proteomes" id="UP000247702"/>
    </source>
</evidence>
<dbReference type="Proteomes" id="UP000615446">
    <property type="component" value="Unassembled WGS sequence"/>
</dbReference>
<keyword evidence="9 10" id="KW-0472">Membrane</keyword>